<dbReference type="Proteomes" id="UP000248311">
    <property type="component" value="Unassembled WGS sequence"/>
</dbReference>
<keyword evidence="2" id="KW-1185">Reference proteome</keyword>
<name>A0A318SYM5_9RHOB</name>
<sequence>MKDRLSEIIGDGRAAFALLRKEDQQALIDEKGSRRRAERSAWGRLTDEQRRGLILQAGHVPELCGDAAPVAPARGPVRVFETQAFYPKGEDEYELKPAGYKGRKTMQLADAIDIMAHEAARKRGKLVLTAEQVAIGREYAGLYERYHAGGVRCASLEVSGARSAGGRGGDVTEARLAERDRLLALQRRIGDGVAMPIRRVRPSKRGADRRAISDRQLVDGVFIEGLTVTELLNKHGWAKSSTVTKAAFAGLAAALERMLGQRALRPGRTTYFGVRPQSPFERA</sequence>
<accession>A0A318SYM5</accession>
<reference evidence="1 2" key="1">
    <citation type="submission" date="2018-06" db="EMBL/GenBank/DDBJ databases">
        <title>Genomic Encyclopedia of Type Strains, Phase III (KMG-III): the genomes of soil and plant-associated and newly described type strains.</title>
        <authorList>
            <person name="Whitman W."/>
        </authorList>
    </citation>
    <scope>NUCLEOTIDE SEQUENCE [LARGE SCALE GENOMIC DNA]</scope>
    <source>
        <strain evidence="1 2">CECT 9025</strain>
    </source>
</reference>
<gene>
    <name evidence="1" type="ORF">DFP88_11137</name>
</gene>
<evidence type="ECO:0000313" key="1">
    <source>
        <dbReference type="EMBL" id="PYE80827.1"/>
    </source>
</evidence>
<dbReference type="AlphaFoldDB" id="A0A318SYM5"/>
<protein>
    <submittedName>
        <fullName evidence="1">Uncharacterized protein</fullName>
    </submittedName>
</protein>
<comment type="caution">
    <text evidence="1">The sequence shown here is derived from an EMBL/GenBank/DDBJ whole genome shotgun (WGS) entry which is preliminary data.</text>
</comment>
<dbReference type="EMBL" id="QJTE01000011">
    <property type="protein sequence ID" value="PYE80827.1"/>
    <property type="molecule type" value="Genomic_DNA"/>
</dbReference>
<proteinExistence type="predicted"/>
<dbReference type="RefSeq" id="WP_110815719.1">
    <property type="nucleotide sequence ID" value="NZ_QJTE01000011.1"/>
</dbReference>
<evidence type="ECO:0000313" key="2">
    <source>
        <dbReference type="Proteomes" id="UP000248311"/>
    </source>
</evidence>
<organism evidence="1 2">
    <name type="scientific">Pseudoroseicyclus aestuarii</name>
    <dbReference type="NCBI Taxonomy" id="1795041"/>
    <lineage>
        <taxon>Bacteria</taxon>
        <taxon>Pseudomonadati</taxon>
        <taxon>Pseudomonadota</taxon>
        <taxon>Alphaproteobacteria</taxon>
        <taxon>Rhodobacterales</taxon>
        <taxon>Paracoccaceae</taxon>
        <taxon>Pseudoroseicyclus</taxon>
    </lineage>
</organism>
<dbReference type="OrthoDB" id="7667008at2"/>